<dbReference type="AlphaFoldDB" id="A0A504YZN3"/>
<sequence length="200" mass="21469">MSMDKKVFLANSTIIMHATQVAIATVEEPEPPPTASGKNSPKGSPVKSGSPKKEKSPAKSGSPKKEKSPSGKNAPAAALAQNAPVDEPEPITEPRLVITISELNQLTSKQACRSVFIAYDVVVRLNLRTPLGDEAGHPEVRLPFILTRETQYLDKLSNPPPPPVWVTINPLKGLCTVPIHIYSEAPKTISQSNRPIMGAI</sequence>
<dbReference type="STRING" id="46835.A0A504YZN3"/>
<feature type="compositionally biased region" description="Low complexity" evidence="1">
    <location>
        <begin position="70"/>
        <end position="84"/>
    </location>
</feature>
<accession>A0A504YZN3</accession>
<feature type="compositionally biased region" description="Low complexity" evidence="1">
    <location>
        <begin position="36"/>
        <end position="49"/>
    </location>
</feature>
<evidence type="ECO:0000313" key="2">
    <source>
        <dbReference type="EMBL" id="TPP66943.1"/>
    </source>
</evidence>
<gene>
    <name evidence="2" type="ORF">FGIG_11857</name>
</gene>
<name>A0A504YZN3_FASGI</name>
<dbReference type="EMBL" id="SUNJ01001250">
    <property type="protein sequence ID" value="TPP66943.1"/>
    <property type="molecule type" value="Genomic_DNA"/>
</dbReference>
<dbReference type="Proteomes" id="UP000316759">
    <property type="component" value="Unassembled WGS sequence"/>
</dbReference>
<reference evidence="2 3" key="1">
    <citation type="submission" date="2019-04" db="EMBL/GenBank/DDBJ databases">
        <title>Annotation for the trematode Fasciola gigantica.</title>
        <authorList>
            <person name="Choi Y.-J."/>
        </authorList>
    </citation>
    <scope>NUCLEOTIDE SEQUENCE [LARGE SCALE GENOMIC DNA]</scope>
    <source>
        <strain evidence="2">Uganda_cow_1</strain>
    </source>
</reference>
<feature type="region of interest" description="Disordered" evidence="1">
    <location>
        <begin position="25"/>
        <end position="90"/>
    </location>
</feature>
<evidence type="ECO:0000256" key="1">
    <source>
        <dbReference type="SAM" id="MobiDB-lite"/>
    </source>
</evidence>
<evidence type="ECO:0000313" key="3">
    <source>
        <dbReference type="Proteomes" id="UP000316759"/>
    </source>
</evidence>
<organism evidence="2 3">
    <name type="scientific">Fasciola gigantica</name>
    <name type="common">Giant liver fluke</name>
    <dbReference type="NCBI Taxonomy" id="46835"/>
    <lineage>
        <taxon>Eukaryota</taxon>
        <taxon>Metazoa</taxon>
        <taxon>Spiralia</taxon>
        <taxon>Lophotrochozoa</taxon>
        <taxon>Platyhelminthes</taxon>
        <taxon>Trematoda</taxon>
        <taxon>Digenea</taxon>
        <taxon>Plagiorchiida</taxon>
        <taxon>Echinostomata</taxon>
        <taxon>Echinostomatoidea</taxon>
        <taxon>Fasciolidae</taxon>
        <taxon>Fasciola</taxon>
    </lineage>
</organism>
<feature type="compositionally biased region" description="Basic and acidic residues" evidence="1">
    <location>
        <begin position="51"/>
        <end position="69"/>
    </location>
</feature>
<proteinExistence type="predicted"/>
<keyword evidence="3" id="KW-1185">Reference proteome</keyword>
<protein>
    <submittedName>
        <fullName evidence="2">Uncharacterized protein</fullName>
    </submittedName>
</protein>
<comment type="caution">
    <text evidence="2">The sequence shown here is derived from an EMBL/GenBank/DDBJ whole genome shotgun (WGS) entry which is preliminary data.</text>
</comment>